<organismHost>
    <name type="scientific">Homo sapiens</name>
    <name type="common">Human</name>
    <dbReference type="NCBI Taxonomy" id="9606"/>
</organismHost>
<evidence type="ECO:0000256" key="1">
    <source>
        <dbReference type="SAM" id="MobiDB-lite"/>
    </source>
</evidence>
<feature type="region of interest" description="Disordered" evidence="1">
    <location>
        <begin position="1"/>
        <end position="23"/>
    </location>
</feature>
<reference evidence="2 3" key="1">
    <citation type="submission" date="2010-04" db="EMBL/GenBank/DDBJ databases">
        <title>Novel immune-modulators identified by a rapid, functional screen of the Parapox virus genome.</title>
        <authorList>
            <person name="McGuire M.J."/>
            <person name="Sykes K.F."/>
            <person name="Johnston S.A."/>
        </authorList>
    </citation>
    <scope>NUCLEOTIDE SEQUENCE [LARGE SCALE GENOMIC DNA]</scope>
    <source>
        <strain evidence="2">D1701</strain>
    </source>
</reference>
<evidence type="ECO:0000313" key="2">
    <source>
        <dbReference type="EMBL" id="ADY76932.1"/>
    </source>
</evidence>
<name>F1AWW6_ORFV</name>
<accession>F1AWW6</accession>
<organism evidence="2 3">
    <name type="scientific">Orf virus</name>
    <name type="common">ORFV</name>
    <dbReference type="NCBI Taxonomy" id="10258"/>
    <lineage>
        <taxon>Viruses</taxon>
        <taxon>Varidnaviria</taxon>
        <taxon>Bamfordvirae</taxon>
        <taxon>Nucleocytoviricota</taxon>
        <taxon>Pokkesviricetes</taxon>
        <taxon>Chitovirales</taxon>
        <taxon>Poxviridae</taxon>
        <taxon>Chordopoxvirinae</taxon>
        <taxon>Parapoxvirus</taxon>
        <taxon>Parapoxvirus orf</taxon>
    </lineage>
</organism>
<dbReference type="Proteomes" id="UP000103309">
    <property type="component" value="Segment"/>
</dbReference>
<organismHost>
    <name type="scientific">Ovis aries</name>
    <name type="common">Sheep</name>
    <dbReference type="NCBI Taxonomy" id="9940"/>
</organismHost>
<organismHost>
    <name type="scientific">Capra hircus</name>
    <name type="common">Goat</name>
    <dbReference type="NCBI Taxonomy" id="9925"/>
</organismHost>
<evidence type="ECO:0000313" key="3">
    <source>
        <dbReference type="Proteomes" id="UP000103309"/>
    </source>
</evidence>
<dbReference type="EMBL" id="HM133903">
    <property type="protein sequence ID" value="ADY76932.1"/>
    <property type="molecule type" value="Genomic_DNA"/>
</dbReference>
<proteinExistence type="predicted"/>
<sequence>MCLAKSAPQRRRESSSSRSSGVTCCGRKRCRCVGCSAATRAYSRRGRCLGCTPASTSSMASEVDSAANARSVLPAATAAPTNLLSSCSIACLGFRGRRLF</sequence>
<protein>
    <submittedName>
        <fullName evidence="2">PP150</fullName>
    </submittedName>
</protein>